<comment type="caution">
    <text evidence="1">The sequence shown here is derived from an EMBL/GenBank/DDBJ whole genome shotgun (WGS) entry which is preliminary data.</text>
</comment>
<protein>
    <submittedName>
        <fullName evidence="1">Uncharacterized protein</fullName>
    </submittedName>
</protein>
<dbReference type="Proteomes" id="UP001199816">
    <property type="component" value="Unassembled WGS sequence"/>
</dbReference>
<gene>
    <name evidence="1" type="ORF">LQ567_05975</name>
</gene>
<reference evidence="1 2" key="1">
    <citation type="submission" date="2021-11" db="EMBL/GenBank/DDBJ databases">
        <title>Genomic of Niabella pedocola.</title>
        <authorList>
            <person name="Wu T."/>
        </authorList>
    </citation>
    <scope>NUCLEOTIDE SEQUENCE [LARGE SCALE GENOMIC DNA]</scope>
    <source>
        <strain evidence="1 2">JCM 31011</strain>
    </source>
</reference>
<evidence type="ECO:0000313" key="1">
    <source>
        <dbReference type="EMBL" id="MCD2422302.1"/>
    </source>
</evidence>
<organism evidence="1 2">
    <name type="scientific">Niabella pedocola</name>
    <dbReference type="NCBI Taxonomy" id="1752077"/>
    <lineage>
        <taxon>Bacteria</taxon>
        <taxon>Pseudomonadati</taxon>
        <taxon>Bacteroidota</taxon>
        <taxon>Chitinophagia</taxon>
        <taxon>Chitinophagales</taxon>
        <taxon>Chitinophagaceae</taxon>
        <taxon>Niabella</taxon>
    </lineage>
</organism>
<sequence length="248" mass="28515">MQRIEALIEKLRTQFNNKADLSQLLITTQMIQKEINGAMKETAVLGSSNVAVFLPNTPPVAKGGVIIKDRNGAEREYFQLDGLSEDEADEEELRLLELQHDAGMYSDAPEDTSLEKKDKVPKSLTDRLFDPLMEVPTLFQQIQKGITGRETKPEGTVVTEQPADTSSPMLIDDLTNDISEMDKERFVKNLFRGDAVMYNRSIKTINNFDTLDEAEYWVKRELKTKLGWNNNRDVEYFDRLIYRRFSRI</sequence>
<keyword evidence="2" id="KW-1185">Reference proteome</keyword>
<proteinExistence type="predicted"/>
<dbReference type="RefSeq" id="WP_231003205.1">
    <property type="nucleotide sequence ID" value="NZ_JAJNEC010000004.1"/>
</dbReference>
<dbReference type="EMBL" id="JAJNEC010000004">
    <property type="protein sequence ID" value="MCD2422302.1"/>
    <property type="molecule type" value="Genomic_DNA"/>
</dbReference>
<accession>A0ABS8PMH2</accession>
<name>A0ABS8PMH2_9BACT</name>
<evidence type="ECO:0000313" key="2">
    <source>
        <dbReference type="Proteomes" id="UP001199816"/>
    </source>
</evidence>